<dbReference type="RefSeq" id="WP_010073702.1">
    <property type="nucleotide sequence ID" value="NC_014393.1"/>
</dbReference>
<dbReference type="PANTHER" id="PTHR41283">
    <property type="entry name" value="AMINOGLYCOSIDE PHOSPHOTRANSFERASE"/>
    <property type="match status" value="1"/>
</dbReference>
<dbReference type="Gene3D" id="3.90.1200.10">
    <property type="match status" value="1"/>
</dbReference>
<dbReference type="AlphaFoldDB" id="D9SX61"/>
<dbReference type="Pfam" id="PF01636">
    <property type="entry name" value="APH"/>
    <property type="match status" value="1"/>
</dbReference>
<proteinExistence type="predicted"/>
<dbReference type="InterPro" id="IPR011009">
    <property type="entry name" value="Kinase-like_dom_sf"/>
</dbReference>
<evidence type="ECO:0000313" key="2">
    <source>
        <dbReference type="EMBL" id="ADL53364.1"/>
    </source>
</evidence>
<keyword evidence="3" id="KW-1185">Reference proteome</keyword>
<dbReference type="Proteomes" id="UP000002730">
    <property type="component" value="Chromosome"/>
</dbReference>
<dbReference type="InterPro" id="IPR002575">
    <property type="entry name" value="Aminoglycoside_PTrfase"/>
</dbReference>
<dbReference type="eggNOG" id="COG3173">
    <property type="taxonomic scope" value="Bacteria"/>
</dbReference>
<dbReference type="PANTHER" id="PTHR41283:SF1">
    <property type="entry name" value="AMINOGLYCOSIDE PHOSPHOTRANSFERASE DOMAIN-CONTAINING PROTEIN"/>
    <property type="match status" value="1"/>
</dbReference>
<evidence type="ECO:0000259" key="1">
    <source>
        <dbReference type="Pfam" id="PF01636"/>
    </source>
</evidence>
<dbReference type="OrthoDB" id="334783at2"/>
<name>D9SX61_CLOC7</name>
<organism evidence="2 3">
    <name type="scientific">Clostridium cellulovorans (strain ATCC 35296 / DSM 3052 / OCM 3 / 743B)</name>
    <dbReference type="NCBI Taxonomy" id="573061"/>
    <lineage>
        <taxon>Bacteria</taxon>
        <taxon>Bacillati</taxon>
        <taxon>Bacillota</taxon>
        <taxon>Clostridia</taxon>
        <taxon>Eubacteriales</taxon>
        <taxon>Clostridiaceae</taxon>
        <taxon>Clostridium</taxon>
    </lineage>
</organism>
<reference evidence="2 3" key="1">
    <citation type="submission" date="2010-08" db="EMBL/GenBank/DDBJ databases">
        <title>Complete sequence of Clostridium cellulovorans 743B.</title>
        <authorList>
            <consortium name="US DOE Joint Genome Institute"/>
            <person name="Lucas S."/>
            <person name="Copeland A."/>
            <person name="Lapidus A."/>
            <person name="Cheng J.-F."/>
            <person name="Bruce D."/>
            <person name="Goodwin L."/>
            <person name="Pitluck S."/>
            <person name="Chertkov O."/>
            <person name="Detter J.C."/>
            <person name="Han C."/>
            <person name="Tapia R."/>
            <person name="Land M."/>
            <person name="Hauser L."/>
            <person name="Chang Y.-J."/>
            <person name="Jeffries C."/>
            <person name="Kyrpides N."/>
            <person name="Ivanova N."/>
            <person name="Mikhailova N."/>
            <person name="Hemme C.L."/>
            <person name="Woyke T."/>
        </authorList>
    </citation>
    <scope>NUCLEOTIDE SEQUENCE [LARGE SCALE GENOMIC DNA]</scope>
    <source>
        <strain evidence="3">ATCC 35296 / DSM 3052 / OCM 3 / 743B</strain>
    </source>
</reference>
<dbReference type="EMBL" id="CP002160">
    <property type="protein sequence ID" value="ADL53364.1"/>
    <property type="molecule type" value="Genomic_DNA"/>
</dbReference>
<dbReference type="HOGENOM" id="CLU_078715_0_0_9"/>
<dbReference type="STRING" id="573061.Clocel_3694"/>
<protein>
    <submittedName>
        <fullName evidence="2">Aminoglycoside phosphotransferase</fullName>
    </submittedName>
</protein>
<feature type="domain" description="Aminoglycoside phosphotransferase" evidence="1">
    <location>
        <begin position="17"/>
        <end position="243"/>
    </location>
</feature>
<sequence>MYIDLKDIPNYDDWIKIEKINKGWSDDIKFYLEDKGGGKYLLRINSIEKFESKENEFRIIKKYNKLNFEMSKAITSGICNNGKNVYMIFSWVEGAALDNVLSKLDEEEQFKLGIKAGEILKSIHNIKVDKEDLPEETKIRRKLQQLKRYEDSLYRIPNDEYIVKFIKDNIHKTCIEEPVYEHGDFHPGNLIYTLDKRIGVIDFNRLECGDRYEEFYKIQILTIEQSIPFAIGQIKGYFRGEPPKKFWEIQKIYVAHASLFSIEWAVKFGKNDINAMIKRCYKARMDYENFKLLIPKWYSENVRRF</sequence>
<accession>D9SX61</accession>
<dbReference type="KEGG" id="ccb:Clocel_3694"/>
<dbReference type="SUPFAM" id="SSF56112">
    <property type="entry name" value="Protein kinase-like (PK-like)"/>
    <property type="match status" value="1"/>
</dbReference>
<gene>
    <name evidence="2" type="ordered locus">Clocel_3694</name>
</gene>
<evidence type="ECO:0000313" key="3">
    <source>
        <dbReference type="Proteomes" id="UP000002730"/>
    </source>
</evidence>
<keyword evidence="2" id="KW-0808">Transferase</keyword>
<dbReference type="GO" id="GO:0016740">
    <property type="term" value="F:transferase activity"/>
    <property type="evidence" value="ECO:0007669"/>
    <property type="project" value="UniProtKB-KW"/>
</dbReference>